<accession>A0ABN7WJY5</accession>
<evidence type="ECO:0000313" key="2">
    <source>
        <dbReference type="Proteomes" id="UP000789901"/>
    </source>
</evidence>
<feature type="non-terminal residue" evidence="1">
    <location>
        <position position="70"/>
    </location>
</feature>
<name>A0ABN7WJY5_GIGMA</name>
<comment type="caution">
    <text evidence="1">The sequence shown here is derived from an EMBL/GenBank/DDBJ whole genome shotgun (WGS) entry which is preliminary data.</text>
</comment>
<protein>
    <submittedName>
        <fullName evidence="1">44481_t:CDS:1</fullName>
    </submittedName>
</protein>
<evidence type="ECO:0000313" key="1">
    <source>
        <dbReference type="EMBL" id="CAG8832651.1"/>
    </source>
</evidence>
<gene>
    <name evidence="1" type="ORF">GMARGA_LOCUS31160</name>
</gene>
<proteinExistence type="predicted"/>
<dbReference type="Proteomes" id="UP000789901">
    <property type="component" value="Unassembled WGS sequence"/>
</dbReference>
<keyword evidence="2" id="KW-1185">Reference proteome</keyword>
<reference evidence="1 2" key="1">
    <citation type="submission" date="2021-06" db="EMBL/GenBank/DDBJ databases">
        <authorList>
            <person name="Kallberg Y."/>
            <person name="Tangrot J."/>
            <person name="Rosling A."/>
        </authorList>
    </citation>
    <scope>NUCLEOTIDE SEQUENCE [LARGE SCALE GENOMIC DNA]</scope>
    <source>
        <strain evidence="1 2">120-4 pot B 10/14</strain>
    </source>
</reference>
<organism evidence="1 2">
    <name type="scientific">Gigaspora margarita</name>
    <dbReference type="NCBI Taxonomy" id="4874"/>
    <lineage>
        <taxon>Eukaryota</taxon>
        <taxon>Fungi</taxon>
        <taxon>Fungi incertae sedis</taxon>
        <taxon>Mucoromycota</taxon>
        <taxon>Glomeromycotina</taxon>
        <taxon>Glomeromycetes</taxon>
        <taxon>Diversisporales</taxon>
        <taxon>Gigasporaceae</taxon>
        <taxon>Gigaspora</taxon>
    </lineage>
</organism>
<dbReference type="EMBL" id="CAJVQB010045789">
    <property type="protein sequence ID" value="CAG8832651.1"/>
    <property type="molecule type" value="Genomic_DNA"/>
</dbReference>
<sequence>MLKENAKSQLVNIITKNRSNKTHNNDSIDGYVIKENINNNKSIGSTSLDEINDMNTNKKKKVRTNLENIE</sequence>